<sequence length="63" mass="7316">MILHPSGKSQVIYKRNHEFRLPSNAKNSLLLVSGTQPVQPKNRPNQQQINQFTCYPARWPVQM</sequence>
<organism evidence="1">
    <name type="scientific">Rhizophora mucronata</name>
    <name type="common">Asiatic mangrove</name>
    <dbReference type="NCBI Taxonomy" id="61149"/>
    <lineage>
        <taxon>Eukaryota</taxon>
        <taxon>Viridiplantae</taxon>
        <taxon>Streptophyta</taxon>
        <taxon>Embryophyta</taxon>
        <taxon>Tracheophyta</taxon>
        <taxon>Spermatophyta</taxon>
        <taxon>Magnoliopsida</taxon>
        <taxon>eudicotyledons</taxon>
        <taxon>Gunneridae</taxon>
        <taxon>Pentapetalae</taxon>
        <taxon>rosids</taxon>
        <taxon>fabids</taxon>
        <taxon>Malpighiales</taxon>
        <taxon>Rhizophoraceae</taxon>
        <taxon>Rhizophora</taxon>
    </lineage>
</organism>
<reference evidence="1" key="1">
    <citation type="submission" date="2018-02" db="EMBL/GenBank/DDBJ databases">
        <title>Rhizophora mucronata_Transcriptome.</title>
        <authorList>
            <person name="Meera S.P."/>
            <person name="Sreeshan A."/>
            <person name="Augustine A."/>
        </authorList>
    </citation>
    <scope>NUCLEOTIDE SEQUENCE</scope>
    <source>
        <tissue evidence="1">Leaf</tissue>
    </source>
</reference>
<dbReference type="EMBL" id="GGEC01000061">
    <property type="protein sequence ID" value="MBW80544.1"/>
    <property type="molecule type" value="Transcribed_RNA"/>
</dbReference>
<protein>
    <submittedName>
        <fullName evidence="1">Uncharacterized protein</fullName>
    </submittedName>
</protein>
<evidence type="ECO:0000313" key="1">
    <source>
        <dbReference type="EMBL" id="MBW80544.1"/>
    </source>
</evidence>
<dbReference type="AlphaFoldDB" id="A0A2P2IH45"/>
<proteinExistence type="predicted"/>
<accession>A0A2P2IH45</accession>
<name>A0A2P2IH45_RHIMU</name>